<dbReference type="GO" id="GO:0009231">
    <property type="term" value="P:riboflavin biosynthetic process"/>
    <property type="evidence" value="ECO:0007669"/>
    <property type="project" value="UniProtKB-KW"/>
</dbReference>
<dbReference type="Gene3D" id="2.40.30.20">
    <property type="match status" value="2"/>
</dbReference>
<evidence type="ECO:0000256" key="8">
    <source>
        <dbReference type="ARBA" id="ARBA00022679"/>
    </source>
</evidence>
<keyword evidence="9" id="KW-0677">Repeat</keyword>
<evidence type="ECO:0000256" key="5">
    <source>
        <dbReference type="ARBA" id="ARBA00012827"/>
    </source>
</evidence>
<dbReference type="PIRSF" id="PIRSF000498">
    <property type="entry name" value="Riboflavin_syn_A"/>
    <property type="match status" value="1"/>
</dbReference>
<dbReference type="InterPro" id="IPR026017">
    <property type="entry name" value="Lumazine-bd_dom"/>
</dbReference>
<evidence type="ECO:0000256" key="1">
    <source>
        <dbReference type="ARBA" id="ARBA00000968"/>
    </source>
</evidence>
<evidence type="ECO:0000256" key="3">
    <source>
        <dbReference type="ARBA" id="ARBA00004887"/>
    </source>
</evidence>
<dbReference type="Pfam" id="PF00677">
    <property type="entry name" value="Lum_binding"/>
    <property type="match status" value="2"/>
</dbReference>
<keyword evidence="14" id="KW-1185">Reference proteome</keyword>
<feature type="repeat" description="Lumazine-binding" evidence="11">
    <location>
        <begin position="98"/>
        <end position="194"/>
    </location>
</feature>
<keyword evidence="7" id="KW-0686">Riboflavin biosynthesis</keyword>
<dbReference type="InterPro" id="IPR001783">
    <property type="entry name" value="Lumazine-bd"/>
</dbReference>
<dbReference type="EMBL" id="JACJFM010000021">
    <property type="protein sequence ID" value="MBB1487922.1"/>
    <property type="molecule type" value="Genomic_DNA"/>
</dbReference>
<dbReference type="PANTHER" id="PTHR21098:SF12">
    <property type="entry name" value="RIBOFLAVIN SYNTHASE"/>
    <property type="match status" value="1"/>
</dbReference>
<evidence type="ECO:0000313" key="14">
    <source>
        <dbReference type="Proteomes" id="UP000565262"/>
    </source>
</evidence>
<dbReference type="AlphaFoldDB" id="A0A839ITF3"/>
<dbReference type="FunFam" id="2.40.30.20:FF:000004">
    <property type="entry name" value="Riboflavin synthase, alpha subunit"/>
    <property type="match status" value="1"/>
</dbReference>
<evidence type="ECO:0000256" key="11">
    <source>
        <dbReference type="PROSITE-ProRule" id="PRU00524"/>
    </source>
</evidence>
<comment type="caution">
    <text evidence="13">The sequence shown here is derived from an EMBL/GenBank/DDBJ whole genome shotgun (WGS) entry which is preliminary data.</text>
</comment>
<sequence>MFTGIIEAVGTIESLQPAGGDYKVRVNTGELDLTDVKLGDSIAVNGVCLTVTELNARGFQADVSLETVRHTCFAEYRPGRQVNLEKAMMLSSRFGGHIVSGHVDGVGKIVERCDDARSVRFRIQAPAGLLKYIADKGSVTVDGTSLTVNGLEGDIFELNIVPHTLAETVLEGYSAGQKLHLEVDLIARYLERLLGASEDNTSSSSGMSVEFLAQHGFYRG</sequence>
<gene>
    <name evidence="13" type="ORF">H4O21_15050</name>
</gene>
<dbReference type="PROSITE" id="PS51177">
    <property type="entry name" value="LUMAZINE_BIND"/>
    <property type="match status" value="2"/>
</dbReference>
<comment type="subunit">
    <text evidence="4">Homotrimer.</text>
</comment>
<dbReference type="InterPro" id="IPR023366">
    <property type="entry name" value="ATP_synth_asu-like_sf"/>
</dbReference>
<dbReference type="RefSeq" id="WP_182809701.1">
    <property type="nucleotide sequence ID" value="NZ_JACJFM010000021.1"/>
</dbReference>
<accession>A0A839ITF3</accession>
<comment type="function">
    <text evidence="2">Catalyzes the dismutation of two molecules of 6,7-dimethyl-8-ribityllumazine, resulting in the formation of riboflavin and 5-amino-6-(D-ribitylamino)uracil.</text>
</comment>
<dbReference type="PANTHER" id="PTHR21098">
    <property type="entry name" value="RIBOFLAVIN SYNTHASE ALPHA CHAIN"/>
    <property type="match status" value="1"/>
</dbReference>
<keyword evidence="8 13" id="KW-0808">Transferase</keyword>
<feature type="repeat" description="Lumazine-binding" evidence="11">
    <location>
        <begin position="1"/>
        <end position="97"/>
    </location>
</feature>
<comment type="pathway">
    <text evidence="3">Cofactor biosynthesis; riboflavin biosynthesis; riboflavin from 2-hydroxy-3-oxobutyl phosphate and 5-amino-6-(D-ribitylamino)uracil: step 2/2.</text>
</comment>
<dbReference type="NCBIfam" id="NF009566">
    <property type="entry name" value="PRK13020.1"/>
    <property type="match status" value="1"/>
</dbReference>
<dbReference type="NCBIfam" id="TIGR00187">
    <property type="entry name" value="ribE"/>
    <property type="match status" value="1"/>
</dbReference>
<evidence type="ECO:0000256" key="9">
    <source>
        <dbReference type="ARBA" id="ARBA00022737"/>
    </source>
</evidence>
<dbReference type="EC" id="2.5.1.9" evidence="5 10"/>
<evidence type="ECO:0000256" key="6">
    <source>
        <dbReference type="ARBA" id="ARBA00013950"/>
    </source>
</evidence>
<evidence type="ECO:0000256" key="7">
    <source>
        <dbReference type="ARBA" id="ARBA00022619"/>
    </source>
</evidence>
<dbReference type="SUPFAM" id="SSF63380">
    <property type="entry name" value="Riboflavin synthase domain-like"/>
    <property type="match status" value="2"/>
</dbReference>
<dbReference type="NCBIfam" id="NF006767">
    <property type="entry name" value="PRK09289.1"/>
    <property type="match status" value="1"/>
</dbReference>
<name>A0A839ITF3_9GAMM</name>
<reference evidence="13 14" key="1">
    <citation type="submission" date="2020-08" db="EMBL/GenBank/DDBJ databases">
        <title>Oceanospirillum sp. nov. isolated from marine sediment.</title>
        <authorList>
            <person name="Ji X."/>
        </authorList>
    </citation>
    <scope>NUCLEOTIDE SEQUENCE [LARGE SCALE GENOMIC DNA]</scope>
    <source>
        <strain evidence="13 14">D5</strain>
    </source>
</reference>
<dbReference type="FunFam" id="2.40.30.20:FF:000003">
    <property type="entry name" value="Riboflavin synthase, alpha subunit"/>
    <property type="match status" value="1"/>
</dbReference>
<protein>
    <recommendedName>
        <fullName evidence="6 10">Riboflavin synthase</fullName>
        <ecNumber evidence="5 10">2.5.1.9</ecNumber>
    </recommendedName>
</protein>
<organism evidence="13 14">
    <name type="scientific">Oceanospirillum sediminis</name>
    <dbReference type="NCBI Taxonomy" id="2760088"/>
    <lineage>
        <taxon>Bacteria</taxon>
        <taxon>Pseudomonadati</taxon>
        <taxon>Pseudomonadota</taxon>
        <taxon>Gammaproteobacteria</taxon>
        <taxon>Oceanospirillales</taxon>
        <taxon>Oceanospirillaceae</taxon>
        <taxon>Oceanospirillum</taxon>
    </lineage>
</organism>
<evidence type="ECO:0000313" key="13">
    <source>
        <dbReference type="EMBL" id="MBB1487922.1"/>
    </source>
</evidence>
<dbReference type="GO" id="GO:0004746">
    <property type="term" value="F:riboflavin synthase activity"/>
    <property type="evidence" value="ECO:0007669"/>
    <property type="project" value="UniProtKB-UniRule"/>
</dbReference>
<dbReference type="CDD" id="cd00402">
    <property type="entry name" value="Riboflavin_synthase_like"/>
    <property type="match status" value="1"/>
</dbReference>
<dbReference type="InterPro" id="IPR017938">
    <property type="entry name" value="Riboflavin_synthase-like_b-brl"/>
</dbReference>
<feature type="domain" description="Lumazine-binding" evidence="12">
    <location>
        <begin position="98"/>
        <end position="194"/>
    </location>
</feature>
<dbReference type="Proteomes" id="UP000565262">
    <property type="component" value="Unassembled WGS sequence"/>
</dbReference>
<evidence type="ECO:0000256" key="4">
    <source>
        <dbReference type="ARBA" id="ARBA00011233"/>
    </source>
</evidence>
<evidence type="ECO:0000256" key="2">
    <source>
        <dbReference type="ARBA" id="ARBA00002803"/>
    </source>
</evidence>
<evidence type="ECO:0000256" key="10">
    <source>
        <dbReference type="NCBIfam" id="TIGR00187"/>
    </source>
</evidence>
<proteinExistence type="predicted"/>
<feature type="domain" description="Lumazine-binding" evidence="12">
    <location>
        <begin position="1"/>
        <end position="97"/>
    </location>
</feature>
<comment type="catalytic activity">
    <reaction evidence="1">
        <text>2 6,7-dimethyl-8-(1-D-ribityl)lumazine + H(+) = 5-amino-6-(D-ribitylamino)uracil + riboflavin</text>
        <dbReference type="Rhea" id="RHEA:20772"/>
        <dbReference type="ChEBI" id="CHEBI:15378"/>
        <dbReference type="ChEBI" id="CHEBI:15934"/>
        <dbReference type="ChEBI" id="CHEBI:57986"/>
        <dbReference type="ChEBI" id="CHEBI:58201"/>
        <dbReference type="EC" id="2.5.1.9"/>
    </reaction>
</comment>
<evidence type="ECO:0000259" key="12">
    <source>
        <dbReference type="PROSITE" id="PS51177"/>
    </source>
</evidence>